<evidence type="ECO:0000313" key="2">
    <source>
        <dbReference type="EMBL" id="KAK2564315.1"/>
    </source>
</evidence>
<dbReference type="AlphaFoldDB" id="A0AAD9QN19"/>
<feature type="compositionally biased region" description="Polar residues" evidence="1">
    <location>
        <begin position="64"/>
        <end position="74"/>
    </location>
</feature>
<comment type="caution">
    <text evidence="2">The sequence shown here is derived from an EMBL/GenBank/DDBJ whole genome shotgun (WGS) entry which is preliminary data.</text>
</comment>
<sequence>MLQSTSSQELKSHIERPLLLKITRLSLKQKYPSGSTSSDNDDDGALGSAHCAKGSKNKPRQGASKMSSLNMLSEKTNRKFEIKELELEVRRMELEF</sequence>
<name>A0AAD9QN19_ACRCE</name>
<reference evidence="2" key="2">
    <citation type="journal article" date="2023" name="Science">
        <title>Genomic signatures of disease resistance in endangered staghorn corals.</title>
        <authorList>
            <person name="Vollmer S.V."/>
            <person name="Selwyn J.D."/>
            <person name="Despard B.A."/>
            <person name="Roesel C.L."/>
        </authorList>
    </citation>
    <scope>NUCLEOTIDE SEQUENCE</scope>
    <source>
        <strain evidence="2">K2</strain>
    </source>
</reference>
<gene>
    <name evidence="2" type="ORF">P5673_012574</name>
</gene>
<reference evidence="2" key="1">
    <citation type="journal article" date="2023" name="G3 (Bethesda)">
        <title>Whole genome assembly and annotation of the endangered Caribbean coral Acropora cervicornis.</title>
        <authorList>
            <person name="Selwyn J.D."/>
            <person name="Vollmer S.V."/>
        </authorList>
    </citation>
    <scope>NUCLEOTIDE SEQUENCE</scope>
    <source>
        <strain evidence="2">K2</strain>
    </source>
</reference>
<dbReference type="EMBL" id="JARQWQ010000023">
    <property type="protein sequence ID" value="KAK2564315.1"/>
    <property type="molecule type" value="Genomic_DNA"/>
</dbReference>
<feature type="region of interest" description="Disordered" evidence="1">
    <location>
        <begin position="29"/>
        <end position="75"/>
    </location>
</feature>
<proteinExistence type="predicted"/>
<evidence type="ECO:0000256" key="1">
    <source>
        <dbReference type="SAM" id="MobiDB-lite"/>
    </source>
</evidence>
<protein>
    <submittedName>
        <fullName evidence="2">Uncharacterized protein</fullName>
    </submittedName>
</protein>
<keyword evidence="3" id="KW-1185">Reference proteome</keyword>
<organism evidence="2 3">
    <name type="scientific">Acropora cervicornis</name>
    <name type="common">Staghorn coral</name>
    <dbReference type="NCBI Taxonomy" id="6130"/>
    <lineage>
        <taxon>Eukaryota</taxon>
        <taxon>Metazoa</taxon>
        <taxon>Cnidaria</taxon>
        <taxon>Anthozoa</taxon>
        <taxon>Hexacorallia</taxon>
        <taxon>Scleractinia</taxon>
        <taxon>Astrocoeniina</taxon>
        <taxon>Acroporidae</taxon>
        <taxon>Acropora</taxon>
    </lineage>
</organism>
<dbReference type="Proteomes" id="UP001249851">
    <property type="component" value="Unassembled WGS sequence"/>
</dbReference>
<evidence type="ECO:0000313" key="3">
    <source>
        <dbReference type="Proteomes" id="UP001249851"/>
    </source>
</evidence>
<accession>A0AAD9QN19</accession>